<evidence type="ECO:0000256" key="1">
    <source>
        <dbReference type="ARBA" id="ARBA00004496"/>
    </source>
</evidence>
<feature type="region of interest" description="Disordered" evidence="5">
    <location>
        <begin position="218"/>
        <end position="279"/>
    </location>
</feature>
<gene>
    <name evidence="9" type="primary">LOC106471851</name>
</gene>
<evidence type="ECO:0000256" key="2">
    <source>
        <dbReference type="ARBA" id="ARBA00022490"/>
    </source>
</evidence>
<proteinExistence type="predicted"/>
<accession>A0ABM1TJW8</accession>
<feature type="coiled-coil region" evidence="4">
    <location>
        <begin position="78"/>
        <end position="172"/>
    </location>
</feature>
<feature type="compositionally biased region" description="Basic and acidic residues" evidence="5">
    <location>
        <begin position="542"/>
        <end position="553"/>
    </location>
</feature>
<feature type="coiled-coil region" evidence="4">
    <location>
        <begin position="388"/>
        <end position="490"/>
    </location>
</feature>
<keyword evidence="2" id="KW-0963">Cytoplasm</keyword>
<evidence type="ECO:0000256" key="4">
    <source>
        <dbReference type="SAM" id="Coils"/>
    </source>
</evidence>
<dbReference type="Pfam" id="PF09744">
    <property type="entry name" value="RH1"/>
    <property type="match status" value="1"/>
</dbReference>
<name>A0ABM1TJW8_LIMPO</name>
<dbReference type="GeneID" id="106471851"/>
<feature type="coiled-coil region" evidence="4">
    <location>
        <begin position="562"/>
        <end position="589"/>
    </location>
</feature>
<feature type="region of interest" description="Disordered" evidence="5">
    <location>
        <begin position="518"/>
        <end position="553"/>
    </location>
</feature>
<organism evidence="8 9">
    <name type="scientific">Limulus polyphemus</name>
    <name type="common">Atlantic horseshoe crab</name>
    <dbReference type="NCBI Taxonomy" id="6850"/>
    <lineage>
        <taxon>Eukaryota</taxon>
        <taxon>Metazoa</taxon>
        <taxon>Ecdysozoa</taxon>
        <taxon>Arthropoda</taxon>
        <taxon>Chelicerata</taxon>
        <taxon>Merostomata</taxon>
        <taxon>Xiphosura</taxon>
        <taxon>Limulidae</taxon>
        <taxon>Limulus</taxon>
    </lineage>
</organism>
<keyword evidence="8" id="KW-1185">Reference proteome</keyword>
<dbReference type="InterPro" id="IPR034744">
    <property type="entry name" value="RH2"/>
</dbReference>
<dbReference type="PROSITE" id="PS51777">
    <property type="entry name" value="RH2"/>
    <property type="match status" value="1"/>
</dbReference>
<dbReference type="InterPro" id="IPR034743">
    <property type="entry name" value="RH1"/>
</dbReference>
<evidence type="ECO:0000313" key="9">
    <source>
        <dbReference type="RefSeq" id="XP_022256174.1"/>
    </source>
</evidence>
<keyword evidence="3 4" id="KW-0175">Coiled coil</keyword>
<evidence type="ECO:0000256" key="3">
    <source>
        <dbReference type="ARBA" id="ARBA00023054"/>
    </source>
</evidence>
<evidence type="ECO:0000259" key="6">
    <source>
        <dbReference type="PROSITE" id="PS51776"/>
    </source>
</evidence>
<dbReference type="PANTHER" id="PTHR13886">
    <property type="entry name" value="JNK/SAPK-ASSOCIATED PROTEIN"/>
    <property type="match status" value="1"/>
</dbReference>
<dbReference type="Pfam" id="PF16471">
    <property type="entry name" value="JIP_LZII"/>
    <property type="match status" value="1"/>
</dbReference>
<reference evidence="9" key="1">
    <citation type="submission" date="2025-08" db="UniProtKB">
        <authorList>
            <consortium name="RefSeq"/>
        </authorList>
    </citation>
    <scope>IDENTIFICATION</scope>
    <source>
        <tissue evidence="9">Muscle</tissue>
    </source>
</reference>
<sequence>MDTTPNASPSRLSPLQETVYGTNDDTGFVMSEKVQNLAGRIYQEFEKMIAKYDEDVVKELMPLVVNVLENLDLSCMESQEHEVELELLREDNEQLVTQYEREKQLRKHSDQKLLEVEFRVDEVAQEHQSKLESLESLVRLLELKAKNASDHASRLEEKEGEMKKEYTKLHERYTELFKTHLDYMERTKMLLECEKGEMGTEKSSRPTLSLSNMKLGSVTQQVNSGEDSLASLNSPLDFPSLTSPNSSLDLNTNLKNELQSPSPSQENKTLPLASTEKDQRGWAGEFGADLSETLGNTPEQEDISLDSNADLDKVSLYGEERRANNLYQEMSHRELELEQQADTSKFGVSNDEEHEEVTDFFGMGRELESLIMENSELLATKNALNIVKDDLISKVDELTGEQQIMREELKSLQAVRDRLRLKVLELEEDLKKSKEETQKLKLKSDDEEEIPLAQRKRFTRLEMARVLMERNQYKERLMELQEAVRFTEMIRASRHDIAGDKKRRSSIWKFFSNLFSGTEKQRNSSPSPSLKSCISGSSVVDSPRKKALSDRHRGLDFSETELASEKLHHQRAKERREQLKQVRAHMQKDEGRIQACGWSVPNKTLEDEQTSGFPTETPVPVPVYCRLLQGQDPGMKIWCAVGINLTCSKSYISKSTIIPALEAEKESIKEAETLFSDSEEVSLID</sequence>
<feature type="compositionally biased region" description="Polar residues" evidence="5">
    <location>
        <begin position="218"/>
        <end position="268"/>
    </location>
</feature>
<feature type="compositionally biased region" description="Low complexity" evidence="5">
    <location>
        <begin position="524"/>
        <end position="538"/>
    </location>
</feature>
<dbReference type="InterPro" id="IPR032486">
    <property type="entry name" value="JIP_LZII"/>
</dbReference>
<evidence type="ECO:0000259" key="7">
    <source>
        <dbReference type="PROSITE" id="PS51777"/>
    </source>
</evidence>
<dbReference type="Proteomes" id="UP000694941">
    <property type="component" value="Unplaced"/>
</dbReference>
<feature type="domain" description="RH1" evidence="6">
    <location>
        <begin position="17"/>
        <end position="105"/>
    </location>
</feature>
<comment type="subcellular location">
    <subcellularLocation>
        <location evidence="1">Cytoplasm</location>
    </subcellularLocation>
</comment>
<dbReference type="InterPro" id="IPR039911">
    <property type="entry name" value="JIP3/JIP4"/>
</dbReference>
<dbReference type="Gene3D" id="1.20.5.1000">
    <property type="entry name" value="arf6 gtpase in complex with a specific effector, jip4"/>
    <property type="match status" value="1"/>
</dbReference>
<feature type="domain" description="RH2" evidence="7">
    <location>
        <begin position="455"/>
        <end position="526"/>
    </location>
</feature>
<dbReference type="RefSeq" id="XP_022256174.1">
    <property type="nucleotide sequence ID" value="XM_022400466.1"/>
</dbReference>
<dbReference type="PANTHER" id="PTHR13886:SF4">
    <property type="entry name" value="JNK-INTERACTING PROTEIN 3"/>
    <property type="match status" value="1"/>
</dbReference>
<protein>
    <submittedName>
        <fullName evidence="9">JNK-interacting protein 3-like</fullName>
    </submittedName>
</protein>
<evidence type="ECO:0000256" key="5">
    <source>
        <dbReference type="SAM" id="MobiDB-lite"/>
    </source>
</evidence>
<dbReference type="PROSITE" id="PS51776">
    <property type="entry name" value="RH1"/>
    <property type="match status" value="1"/>
</dbReference>
<dbReference type="Gene3D" id="1.20.58.1770">
    <property type="match status" value="1"/>
</dbReference>
<evidence type="ECO:0000313" key="8">
    <source>
        <dbReference type="Proteomes" id="UP000694941"/>
    </source>
</evidence>